<dbReference type="Proteomes" id="UP000645257">
    <property type="component" value="Unassembled WGS sequence"/>
</dbReference>
<dbReference type="EMBL" id="BMYX01000015">
    <property type="protein sequence ID" value="GGY20815.1"/>
    <property type="molecule type" value="Genomic_DNA"/>
</dbReference>
<name>A0A918UAV4_9NEIS</name>
<organism evidence="1 2">
    <name type="scientific">Paludibacterium paludis</name>
    <dbReference type="NCBI Taxonomy" id="1225769"/>
    <lineage>
        <taxon>Bacteria</taxon>
        <taxon>Pseudomonadati</taxon>
        <taxon>Pseudomonadota</taxon>
        <taxon>Betaproteobacteria</taxon>
        <taxon>Neisseriales</taxon>
        <taxon>Chromobacteriaceae</taxon>
        <taxon>Paludibacterium</taxon>
    </lineage>
</organism>
<accession>A0A918UAV4</accession>
<reference evidence="1" key="1">
    <citation type="journal article" date="2014" name="Int. J. Syst. Evol. Microbiol.">
        <title>Complete genome sequence of Corynebacterium casei LMG S-19264T (=DSM 44701T), isolated from a smear-ripened cheese.</title>
        <authorList>
            <consortium name="US DOE Joint Genome Institute (JGI-PGF)"/>
            <person name="Walter F."/>
            <person name="Albersmeier A."/>
            <person name="Kalinowski J."/>
            <person name="Ruckert C."/>
        </authorList>
    </citation>
    <scope>NUCLEOTIDE SEQUENCE</scope>
    <source>
        <strain evidence="1">KCTC 32182</strain>
    </source>
</reference>
<evidence type="ECO:0008006" key="3">
    <source>
        <dbReference type="Google" id="ProtNLM"/>
    </source>
</evidence>
<protein>
    <recommendedName>
        <fullName evidence="3">Pilin accessory protein (PilO)</fullName>
    </recommendedName>
</protein>
<keyword evidence="2" id="KW-1185">Reference proteome</keyword>
<reference evidence="1" key="2">
    <citation type="submission" date="2020-09" db="EMBL/GenBank/DDBJ databases">
        <authorList>
            <person name="Sun Q."/>
            <person name="Kim S."/>
        </authorList>
    </citation>
    <scope>NUCLEOTIDE SEQUENCE</scope>
    <source>
        <strain evidence="1">KCTC 32182</strain>
    </source>
</reference>
<dbReference type="AlphaFoldDB" id="A0A918UAV4"/>
<sequence>MTEGQIQLFRYKGKRFATGLSWMPVANDVATEEQALQRARELAGNLQPAPNRHVVQNDPKTQRPLAVGLGHLKSGTAHSLALTLMAGIAKNAPARSWMALIAIPGQEDQFAFVAVLNDAVMPGSDRLFQFEDALDWARQRLSLGVWDAVFVDTRFMGELDDPSVREADLDSLLTGIKPGEWPKLQSPSRRLPPKVRKYGPIGIAAIVLLGGGLTGLHAWQQHLAQQRAAAQAAIHPPPPPKPWLATAGAHTVLLECVKALSDAPVTRGGWSFDSLDCHLANRTLTTTVKWKQGKGEVADLLHAAPGAAFDAKKGLASLTTKVTLPARNDDPRVFDTVSAAIRLDDIGQRYGLTELTSSADVKNGLARLGKGPGNIRPQQPNSRFKPFSLKFVKRAPLFTLSQLDTLFAGLPGLRFDDILVDRTGQFTVTGKLYAYQ</sequence>
<dbReference type="InterPro" id="IPR009663">
    <property type="entry name" value="PAP_PilO"/>
</dbReference>
<evidence type="ECO:0000313" key="1">
    <source>
        <dbReference type="EMBL" id="GGY20815.1"/>
    </source>
</evidence>
<comment type="caution">
    <text evidence="1">The sequence shown here is derived from an EMBL/GenBank/DDBJ whole genome shotgun (WGS) entry which is preliminary data.</text>
</comment>
<dbReference type="RefSeq" id="WP_189534917.1">
    <property type="nucleotide sequence ID" value="NZ_BMYX01000015.1"/>
</dbReference>
<evidence type="ECO:0000313" key="2">
    <source>
        <dbReference type="Proteomes" id="UP000645257"/>
    </source>
</evidence>
<dbReference type="Pfam" id="PF06864">
    <property type="entry name" value="PAP_PilO"/>
    <property type="match status" value="1"/>
</dbReference>
<gene>
    <name evidence="1" type="ORF">GCM10011289_25560</name>
</gene>
<proteinExistence type="predicted"/>